<dbReference type="GO" id="GO:0016301">
    <property type="term" value="F:kinase activity"/>
    <property type="evidence" value="ECO:0007669"/>
    <property type="project" value="UniProtKB-KW"/>
</dbReference>
<evidence type="ECO:0000256" key="4">
    <source>
        <dbReference type="SAM" id="MobiDB-lite"/>
    </source>
</evidence>
<sequence>MARQAVVGIDAGTTAVKAVVLAWDGRQLGWARAPLGVTHHGDRVEQDMDEVWSAVRDTVRSAVRQAGDSVEIAAVGVTGQGDGAWLVDADGRPCGPARIWMDGTAADRGARWEADGRGALVHEVTGSSLFPGALPVLLEQLEADYPERLAQAAHHLNCKDWIRFRLTGEVATDASEASRTYLDVAAGKYSDALIEGLGHQRFRRLLAPVLPPRPRRAASPPRPPPPPVCRSASRSPPVWSTPPRAGSASGRSGRATPTSSWAPPRSPLPCTATAGTAEPRARSPWRPAWTDRPSPASPP</sequence>
<evidence type="ECO:0000256" key="3">
    <source>
        <dbReference type="ARBA" id="ARBA00022777"/>
    </source>
</evidence>
<protein>
    <submittedName>
        <fullName evidence="6">FGGY family carbohydrate kinase</fullName>
    </submittedName>
</protein>
<evidence type="ECO:0000259" key="5">
    <source>
        <dbReference type="Pfam" id="PF00370"/>
    </source>
</evidence>
<dbReference type="EMBL" id="JBHTGL010000005">
    <property type="protein sequence ID" value="MFD0622022.1"/>
    <property type="molecule type" value="Genomic_DNA"/>
</dbReference>
<keyword evidence="2" id="KW-0808">Transferase</keyword>
<dbReference type="SUPFAM" id="SSF53067">
    <property type="entry name" value="Actin-like ATPase domain"/>
    <property type="match status" value="1"/>
</dbReference>
<organism evidence="6 7">
    <name type="scientific">Streptomyces sanglieri</name>
    <dbReference type="NCBI Taxonomy" id="193460"/>
    <lineage>
        <taxon>Bacteria</taxon>
        <taxon>Bacillati</taxon>
        <taxon>Actinomycetota</taxon>
        <taxon>Actinomycetes</taxon>
        <taxon>Kitasatosporales</taxon>
        <taxon>Streptomycetaceae</taxon>
        <taxon>Streptomyces</taxon>
    </lineage>
</organism>
<dbReference type="PANTHER" id="PTHR43095:SF3">
    <property type="entry name" value="L-XYLULOSE_3-KETO-L-GULONATE KINASE"/>
    <property type="match status" value="1"/>
</dbReference>
<dbReference type="InterPro" id="IPR050406">
    <property type="entry name" value="FGGY_Carb_Kinase"/>
</dbReference>
<feature type="compositionally biased region" description="Low complexity" evidence="4">
    <location>
        <begin position="229"/>
        <end position="255"/>
    </location>
</feature>
<reference evidence="7" key="1">
    <citation type="journal article" date="2019" name="Int. J. Syst. Evol. Microbiol.">
        <title>The Global Catalogue of Microorganisms (GCM) 10K type strain sequencing project: providing services to taxonomists for standard genome sequencing and annotation.</title>
        <authorList>
            <consortium name="The Broad Institute Genomics Platform"/>
            <consortium name="The Broad Institute Genome Sequencing Center for Infectious Disease"/>
            <person name="Wu L."/>
            <person name="Ma J."/>
        </authorList>
    </citation>
    <scope>NUCLEOTIDE SEQUENCE [LARGE SCALE GENOMIC DNA]</scope>
    <source>
        <strain evidence="7">JCM 12607</strain>
    </source>
</reference>
<dbReference type="Pfam" id="PF00370">
    <property type="entry name" value="FGGY_N"/>
    <property type="match status" value="1"/>
</dbReference>
<keyword evidence="3 6" id="KW-0418">Kinase</keyword>
<name>A0ABW2WKS5_9ACTN</name>
<comment type="similarity">
    <text evidence="1">Belongs to the FGGY kinase family.</text>
</comment>
<evidence type="ECO:0000313" key="6">
    <source>
        <dbReference type="EMBL" id="MFD0622022.1"/>
    </source>
</evidence>
<dbReference type="Gene3D" id="3.30.420.40">
    <property type="match status" value="1"/>
</dbReference>
<accession>A0ABW2WKS5</accession>
<comment type="caution">
    <text evidence="6">The sequence shown here is derived from an EMBL/GenBank/DDBJ whole genome shotgun (WGS) entry which is preliminary data.</text>
</comment>
<dbReference type="Proteomes" id="UP001596915">
    <property type="component" value="Unassembled WGS sequence"/>
</dbReference>
<dbReference type="InterPro" id="IPR043129">
    <property type="entry name" value="ATPase_NBD"/>
</dbReference>
<feature type="region of interest" description="Disordered" evidence="4">
    <location>
        <begin position="208"/>
        <end position="299"/>
    </location>
</feature>
<dbReference type="PANTHER" id="PTHR43095">
    <property type="entry name" value="SUGAR KINASE"/>
    <property type="match status" value="1"/>
</dbReference>
<gene>
    <name evidence="6" type="ORF">ACFQ2K_03610</name>
</gene>
<dbReference type="InterPro" id="IPR018484">
    <property type="entry name" value="FGGY_N"/>
</dbReference>
<keyword evidence="7" id="KW-1185">Reference proteome</keyword>
<evidence type="ECO:0000313" key="7">
    <source>
        <dbReference type="Proteomes" id="UP001596915"/>
    </source>
</evidence>
<evidence type="ECO:0000256" key="2">
    <source>
        <dbReference type="ARBA" id="ARBA00022679"/>
    </source>
</evidence>
<feature type="domain" description="Carbohydrate kinase FGGY N-terminal" evidence="5">
    <location>
        <begin position="6"/>
        <end position="202"/>
    </location>
</feature>
<proteinExistence type="inferred from homology"/>
<evidence type="ECO:0000256" key="1">
    <source>
        <dbReference type="ARBA" id="ARBA00009156"/>
    </source>
</evidence>